<dbReference type="Proteomes" id="UP001271769">
    <property type="component" value="Unassembled WGS sequence"/>
</dbReference>
<evidence type="ECO:0000256" key="1">
    <source>
        <dbReference type="SAM" id="SignalP"/>
    </source>
</evidence>
<protein>
    <submittedName>
        <fullName evidence="2">Uncharacterized protein</fullName>
    </submittedName>
</protein>
<accession>A0ABU5E019</accession>
<evidence type="ECO:0000313" key="3">
    <source>
        <dbReference type="Proteomes" id="UP001271769"/>
    </source>
</evidence>
<sequence length="137" mass="15140">MTLKFWLATFIVAASLGTGAAFAQDASVIDPVKNPAKARFMVLAQEKFNKDPDAMFNTSRVPAANRQAVFECGMKSVLADIPETEVQRLVDMIEGRAPSDPKLAKWFQLEKTENPARHDQVATRAKAICPQFANLMK</sequence>
<dbReference type="EMBL" id="JAXCLX010000002">
    <property type="protein sequence ID" value="MDY0872918.1"/>
    <property type="molecule type" value="Genomic_DNA"/>
</dbReference>
<feature type="signal peptide" evidence="1">
    <location>
        <begin position="1"/>
        <end position="23"/>
    </location>
</feature>
<proteinExistence type="predicted"/>
<feature type="chain" id="PRO_5045608227" evidence="1">
    <location>
        <begin position="24"/>
        <end position="137"/>
    </location>
</feature>
<organism evidence="2 3">
    <name type="scientific">Dongia rigui</name>
    <dbReference type="NCBI Taxonomy" id="940149"/>
    <lineage>
        <taxon>Bacteria</taxon>
        <taxon>Pseudomonadati</taxon>
        <taxon>Pseudomonadota</taxon>
        <taxon>Alphaproteobacteria</taxon>
        <taxon>Rhodospirillales</taxon>
        <taxon>Dongiaceae</taxon>
        <taxon>Dongia</taxon>
    </lineage>
</organism>
<reference evidence="2 3" key="1">
    <citation type="journal article" date="2013" name="Antonie Van Leeuwenhoek">
        <title>Dongia rigui sp. nov., isolated from freshwater of a large wetland in Korea.</title>
        <authorList>
            <person name="Baik K.S."/>
            <person name="Hwang Y.M."/>
            <person name="Choi J.S."/>
            <person name="Kwon J."/>
            <person name="Seong C.N."/>
        </authorList>
    </citation>
    <scope>NUCLEOTIDE SEQUENCE [LARGE SCALE GENOMIC DNA]</scope>
    <source>
        <strain evidence="2 3">04SU4-P</strain>
    </source>
</reference>
<name>A0ABU5E019_9PROT</name>
<gene>
    <name evidence="2" type="ORF">SMD31_13330</name>
</gene>
<evidence type="ECO:0000313" key="2">
    <source>
        <dbReference type="EMBL" id="MDY0872918.1"/>
    </source>
</evidence>
<keyword evidence="1" id="KW-0732">Signal</keyword>
<dbReference type="RefSeq" id="WP_320501389.1">
    <property type="nucleotide sequence ID" value="NZ_JAXCLX010000002.1"/>
</dbReference>
<comment type="caution">
    <text evidence="2">The sequence shown here is derived from an EMBL/GenBank/DDBJ whole genome shotgun (WGS) entry which is preliminary data.</text>
</comment>
<keyword evidence="3" id="KW-1185">Reference proteome</keyword>